<gene>
    <name evidence="13" type="primary">ccmD</name>
    <name evidence="13" type="ORF">D1610_13130</name>
</gene>
<evidence type="ECO:0000256" key="6">
    <source>
        <dbReference type="ARBA" id="ARBA00022475"/>
    </source>
</evidence>
<dbReference type="GO" id="GO:0005886">
    <property type="term" value="C:plasma membrane"/>
    <property type="evidence" value="ECO:0007669"/>
    <property type="project" value="UniProtKB-SubCell"/>
</dbReference>
<reference evidence="13 14" key="1">
    <citation type="submission" date="2018-08" db="EMBL/GenBank/DDBJ databases">
        <title>The multiple taxonomic identification of Sphingomonas gilva.</title>
        <authorList>
            <person name="Zhu D."/>
            <person name="Zheng S."/>
        </authorList>
    </citation>
    <scope>NUCLEOTIDE SEQUENCE [LARGE SCALE GENOMIC DNA]</scope>
    <source>
        <strain evidence="13 14">ZDH117</strain>
    </source>
</reference>
<evidence type="ECO:0000256" key="10">
    <source>
        <dbReference type="ARBA" id="ARBA00022989"/>
    </source>
</evidence>
<evidence type="ECO:0000256" key="12">
    <source>
        <dbReference type="RuleBase" id="RU363101"/>
    </source>
</evidence>
<comment type="caution">
    <text evidence="13">The sequence shown here is derived from an EMBL/GenBank/DDBJ whole genome shotgun (WGS) entry which is preliminary data.</text>
</comment>
<evidence type="ECO:0000256" key="7">
    <source>
        <dbReference type="ARBA" id="ARBA00022519"/>
    </source>
</evidence>
<keyword evidence="11 12" id="KW-0472">Membrane</keyword>
<sequence length="41" mass="4642">MNHWPFILAAYGVVAAAMALLIGASWRAMRRAERAVEDLRR</sequence>
<keyword evidence="5 12" id="KW-0813">Transport</keyword>
<dbReference type="GO" id="GO:0015886">
    <property type="term" value="P:heme transport"/>
    <property type="evidence" value="ECO:0007669"/>
    <property type="project" value="InterPro"/>
</dbReference>
<organism evidence="13 14">
    <name type="scientific">Sphingomonas gilva</name>
    <dbReference type="NCBI Taxonomy" id="2305907"/>
    <lineage>
        <taxon>Bacteria</taxon>
        <taxon>Pseudomonadati</taxon>
        <taxon>Pseudomonadota</taxon>
        <taxon>Alphaproteobacteria</taxon>
        <taxon>Sphingomonadales</taxon>
        <taxon>Sphingomonadaceae</taxon>
        <taxon>Sphingomonas</taxon>
    </lineage>
</organism>
<keyword evidence="8 12" id="KW-0812">Transmembrane</keyword>
<accession>A0A396RL64</accession>
<evidence type="ECO:0000313" key="14">
    <source>
        <dbReference type="Proteomes" id="UP000266693"/>
    </source>
</evidence>
<dbReference type="InterPro" id="IPR007078">
    <property type="entry name" value="Haem_export_protD_CcmD"/>
</dbReference>
<dbReference type="Proteomes" id="UP000266693">
    <property type="component" value="Unassembled WGS sequence"/>
</dbReference>
<evidence type="ECO:0000256" key="8">
    <source>
        <dbReference type="ARBA" id="ARBA00022692"/>
    </source>
</evidence>
<keyword evidence="6 12" id="KW-1003">Cell membrane</keyword>
<dbReference type="RefSeq" id="WP_118864638.1">
    <property type="nucleotide sequence ID" value="NZ_QWLV01000006.1"/>
</dbReference>
<evidence type="ECO:0000256" key="11">
    <source>
        <dbReference type="ARBA" id="ARBA00023136"/>
    </source>
</evidence>
<keyword evidence="7 12" id="KW-0997">Cell inner membrane</keyword>
<dbReference type="AlphaFoldDB" id="A0A396RL64"/>
<evidence type="ECO:0000256" key="4">
    <source>
        <dbReference type="ARBA" id="ARBA00016461"/>
    </source>
</evidence>
<comment type="subcellular location">
    <subcellularLocation>
        <location evidence="2 12">Cell inner membrane</location>
        <topology evidence="2 12">Single-pass membrane protein</topology>
    </subcellularLocation>
</comment>
<evidence type="ECO:0000256" key="3">
    <source>
        <dbReference type="ARBA" id="ARBA00008741"/>
    </source>
</evidence>
<evidence type="ECO:0000256" key="5">
    <source>
        <dbReference type="ARBA" id="ARBA00022448"/>
    </source>
</evidence>
<dbReference type="GO" id="GO:0017004">
    <property type="term" value="P:cytochrome complex assembly"/>
    <property type="evidence" value="ECO:0007669"/>
    <property type="project" value="UniProtKB-KW"/>
</dbReference>
<evidence type="ECO:0000256" key="1">
    <source>
        <dbReference type="ARBA" id="ARBA00002442"/>
    </source>
</evidence>
<name>A0A396RL64_9SPHN</name>
<keyword evidence="10 12" id="KW-1133">Transmembrane helix</keyword>
<feature type="transmembrane region" description="Helical" evidence="12">
    <location>
        <begin position="6"/>
        <end position="26"/>
    </location>
</feature>
<dbReference type="NCBIfam" id="TIGR03141">
    <property type="entry name" value="cytochro_ccmD"/>
    <property type="match status" value="1"/>
</dbReference>
<dbReference type="Pfam" id="PF04995">
    <property type="entry name" value="CcmD"/>
    <property type="match status" value="1"/>
</dbReference>
<evidence type="ECO:0000313" key="13">
    <source>
        <dbReference type="EMBL" id="RHW17057.1"/>
    </source>
</evidence>
<proteinExistence type="inferred from homology"/>
<dbReference type="EMBL" id="QWLV01000006">
    <property type="protein sequence ID" value="RHW17057.1"/>
    <property type="molecule type" value="Genomic_DNA"/>
</dbReference>
<comment type="function">
    <text evidence="1 12">Required for the export of heme to the periplasm for the biogenesis of c-type cytochromes.</text>
</comment>
<keyword evidence="9 12" id="KW-0201">Cytochrome c-type biogenesis</keyword>
<comment type="similarity">
    <text evidence="3 12">Belongs to the CcmD/CycX/HelD family.</text>
</comment>
<evidence type="ECO:0000256" key="2">
    <source>
        <dbReference type="ARBA" id="ARBA00004377"/>
    </source>
</evidence>
<evidence type="ECO:0000256" key="9">
    <source>
        <dbReference type="ARBA" id="ARBA00022748"/>
    </source>
</evidence>
<keyword evidence="14" id="KW-1185">Reference proteome</keyword>
<protein>
    <recommendedName>
        <fullName evidence="4 12">Heme exporter protein D</fullName>
    </recommendedName>
</protein>